<dbReference type="EMBL" id="CP080467">
    <property type="protein sequence ID" value="UNO47674.1"/>
    <property type="molecule type" value="Genomic_DNA"/>
</dbReference>
<dbReference type="PANTHER" id="PTHR30363:SF60">
    <property type="entry name" value="HTH-TYPE TRANSCRIPTIONAL REGULATOR IOLR"/>
    <property type="match status" value="1"/>
</dbReference>
<evidence type="ECO:0000313" key="4">
    <source>
        <dbReference type="EMBL" id="UNO47674.1"/>
    </source>
</evidence>
<dbReference type="AlphaFoldDB" id="T0CA16"/>
<dbReference type="InterPro" id="IPR018356">
    <property type="entry name" value="Tscrpt_reg_HTH_DeoR_CS"/>
</dbReference>
<reference evidence="5" key="1">
    <citation type="journal article" date="2022" name="G3 (Bethesda)">
        <title>Unveiling the complete genome sequence of Alicyclobacillus acidoterrestris DSM 3922T, a taint-producing strain.</title>
        <authorList>
            <person name="Leonardo I.C."/>
            <person name="Barreto Crespo M.T."/>
            <person name="Gaspar F.B."/>
        </authorList>
    </citation>
    <scope>NUCLEOTIDE SEQUENCE [LARGE SCALE GENOMIC DNA]</scope>
    <source>
        <strain evidence="5">DSM 3922</strain>
    </source>
</reference>
<accession>T0CA16</accession>
<sequence length="252" mass="28595">MIKSKRIQQIQEYVAQHQTVSLDELMNVFDVSKNTIRRDVQWLVERGEVKKVYGGIAINDDAPPLISFQDRQTHNKQQKEVIGKLAADFVQDGDVIFIDSGTTTLEMFNFIKHKEITIVTSNLNLIISALPFENLNIISIGGMLERKTNSFTCFKEINILNIYNINKAFMASTGVSITNGVTNSSPLETELKQTAVRKGSQVFLLIDHNKFDKNGLMTYCDLSEIDYLVTDCSLEQKYRTYAEENNIQVVTP</sequence>
<dbReference type="PROSITE" id="PS51000">
    <property type="entry name" value="HTH_DEOR_2"/>
    <property type="match status" value="1"/>
</dbReference>
<evidence type="ECO:0000256" key="1">
    <source>
        <dbReference type="ARBA" id="ARBA00023015"/>
    </source>
</evidence>
<dbReference type="Pfam" id="PF08220">
    <property type="entry name" value="HTH_DeoR"/>
    <property type="match status" value="1"/>
</dbReference>
<dbReference type="SUPFAM" id="SSF100950">
    <property type="entry name" value="NagB/RpiA/CoA transferase-like"/>
    <property type="match status" value="1"/>
</dbReference>
<evidence type="ECO:0000256" key="2">
    <source>
        <dbReference type="ARBA" id="ARBA00023125"/>
    </source>
</evidence>
<dbReference type="eggNOG" id="COG1349">
    <property type="taxonomic scope" value="Bacteria"/>
</dbReference>
<dbReference type="Gene3D" id="1.10.10.10">
    <property type="entry name" value="Winged helix-like DNA-binding domain superfamily/Winged helix DNA-binding domain"/>
    <property type="match status" value="1"/>
</dbReference>
<dbReference type="SMART" id="SM00420">
    <property type="entry name" value="HTH_DEOR"/>
    <property type="match status" value="1"/>
</dbReference>
<dbReference type="STRING" id="1356854.N007_18790"/>
<accession>A0A9E6ZR86</accession>
<keyword evidence="2 4" id="KW-0238">DNA-binding</keyword>
<dbReference type="GO" id="GO:0003700">
    <property type="term" value="F:DNA-binding transcription factor activity"/>
    <property type="evidence" value="ECO:0007669"/>
    <property type="project" value="InterPro"/>
</dbReference>
<protein>
    <submittedName>
        <fullName evidence="4">DeoR/GlpR family DNA-binding transcription regulator</fullName>
    </submittedName>
</protein>
<keyword evidence="1" id="KW-0805">Transcription regulation</keyword>
<dbReference type="PANTHER" id="PTHR30363">
    <property type="entry name" value="HTH-TYPE TRANSCRIPTIONAL REGULATOR SRLR-RELATED"/>
    <property type="match status" value="1"/>
</dbReference>
<dbReference type="InterPro" id="IPR037171">
    <property type="entry name" value="NagB/RpiA_transferase-like"/>
</dbReference>
<keyword evidence="5" id="KW-1185">Reference proteome</keyword>
<proteinExistence type="predicted"/>
<dbReference type="GO" id="GO:0003677">
    <property type="term" value="F:DNA binding"/>
    <property type="evidence" value="ECO:0007669"/>
    <property type="project" value="UniProtKB-KW"/>
</dbReference>
<keyword evidence="3" id="KW-0804">Transcription</keyword>
<dbReference type="SUPFAM" id="SSF46785">
    <property type="entry name" value="Winged helix' DNA-binding domain"/>
    <property type="match status" value="1"/>
</dbReference>
<organism evidence="4 5">
    <name type="scientific">Alicyclobacillus acidoterrestris (strain ATCC 49025 / DSM 3922 / CIP 106132 / NCIMB 13137 / GD3B)</name>
    <dbReference type="NCBI Taxonomy" id="1356854"/>
    <lineage>
        <taxon>Bacteria</taxon>
        <taxon>Bacillati</taxon>
        <taxon>Bacillota</taxon>
        <taxon>Bacilli</taxon>
        <taxon>Bacillales</taxon>
        <taxon>Alicyclobacillaceae</taxon>
        <taxon>Alicyclobacillus</taxon>
    </lineage>
</organism>
<dbReference type="RefSeq" id="WP_021294862.1">
    <property type="nucleotide sequence ID" value="NZ_AURB01000020.1"/>
</dbReference>
<dbReference type="InterPro" id="IPR036390">
    <property type="entry name" value="WH_DNA-bd_sf"/>
</dbReference>
<dbReference type="PRINTS" id="PR00037">
    <property type="entry name" value="HTHLACR"/>
</dbReference>
<dbReference type="PROSITE" id="PS00894">
    <property type="entry name" value="HTH_DEOR_1"/>
    <property type="match status" value="1"/>
</dbReference>
<dbReference type="InterPro" id="IPR036388">
    <property type="entry name" value="WH-like_DNA-bd_sf"/>
</dbReference>
<evidence type="ECO:0000256" key="3">
    <source>
        <dbReference type="ARBA" id="ARBA00023163"/>
    </source>
</evidence>
<dbReference type="InterPro" id="IPR001034">
    <property type="entry name" value="DeoR_HTH"/>
</dbReference>
<dbReference type="KEGG" id="aaco:K1I37_13330"/>
<evidence type="ECO:0000313" key="5">
    <source>
        <dbReference type="Proteomes" id="UP000829401"/>
    </source>
</evidence>
<dbReference type="SMART" id="SM01134">
    <property type="entry name" value="DeoRC"/>
    <property type="match status" value="1"/>
</dbReference>
<dbReference type="InterPro" id="IPR014036">
    <property type="entry name" value="DeoR-like_C"/>
</dbReference>
<dbReference type="Proteomes" id="UP000829401">
    <property type="component" value="Chromosome"/>
</dbReference>
<dbReference type="Pfam" id="PF00455">
    <property type="entry name" value="DeoRC"/>
    <property type="match status" value="1"/>
</dbReference>
<dbReference type="OrthoDB" id="9797223at2"/>
<name>T0CA16_ALIAG</name>
<dbReference type="InterPro" id="IPR050313">
    <property type="entry name" value="Carb_Metab_HTH_regulators"/>
</dbReference>
<gene>
    <name evidence="4" type="ORF">K1I37_13330</name>
</gene>